<dbReference type="EMBL" id="JAGKQH010000001">
    <property type="protein sequence ID" value="KAG6608574.1"/>
    <property type="molecule type" value="Genomic_DNA"/>
</dbReference>
<accession>A0AAV6P9V1</accession>
<protein>
    <submittedName>
        <fullName evidence="3">TPR repeat-containing protein</fullName>
    </submittedName>
</protein>
<dbReference type="FunFam" id="1.25.40.10:FF:000195">
    <property type="entry name" value="Putative TPR repeat-containing protein"/>
    <property type="match status" value="1"/>
</dbReference>
<dbReference type="InterPro" id="IPR002048">
    <property type="entry name" value="EF_hand_dom"/>
</dbReference>
<name>A0AAV6P9V1_9ROSI</name>
<dbReference type="FunFam" id="1.10.238.10:FF:000173">
    <property type="entry name" value="uncharacterized TPR repeat-containing protein At1g05150-like"/>
    <property type="match status" value="1"/>
</dbReference>
<organism evidence="3 4">
    <name type="scientific">Cucurbita argyrosperma subsp. sororia</name>
    <dbReference type="NCBI Taxonomy" id="37648"/>
    <lineage>
        <taxon>Eukaryota</taxon>
        <taxon>Viridiplantae</taxon>
        <taxon>Streptophyta</taxon>
        <taxon>Embryophyta</taxon>
        <taxon>Tracheophyta</taxon>
        <taxon>Spermatophyta</taxon>
        <taxon>Magnoliopsida</taxon>
        <taxon>eudicotyledons</taxon>
        <taxon>Gunneridae</taxon>
        <taxon>Pentapetalae</taxon>
        <taxon>rosids</taxon>
        <taxon>fabids</taxon>
        <taxon>Cucurbitales</taxon>
        <taxon>Cucurbitaceae</taxon>
        <taxon>Cucurbiteae</taxon>
        <taxon>Cucurbita</taxon>
    </lineage>
</organism>
<keyword evidence="1" id="KW-0802">TPR repeat</keyword>
<dbReference type="InterPro" id="IPR019734">
    <property type="entry name" value="TPR_rpt"/>
</dbReference>
<evidence type="ECO:0000313" key="3">
    <source>
        <dbReference type="EMBL" id="KAG6608574.1"/>
    </source>
</evidence>
<proteinExistence type="predicted"/>
<dbReference type="AlphaFoldDB" id="A0AAV6P9V1"/>
<dbReference type="Proteomes" id="UP000685013">
    <property type="component" value="Chromosome 1"/>
</dbReference>
<dbReference type="PROSITE" id="PS50005">
    <property type="entry name" value="TPR"/>
    <property type="match status" value="1"/>
</dbReference>
<reference evidence="3 4" key="1">
    <citation type="journal article" date="2021" name="Hortic Res">
        <title>The domestication of Cucurbita argyrosperma as revealed by the genome of its wild relative.</title>
        <authorList>
            <person name="Barrera-Redondo J."/>
            <person name="Sanchez-de la Vega G."/>
            <person name="Aguirre-Liguori J.A."/>
            <person name="Castellanos-Morales G."/>
            <person name="Gutierrez-Guerrero Y.T."/>
            <person name="Aguirre-Dugua X."/>
            <person name="Aguirre-Planter E."/>
            <person name="Tenaillon M.I."/>
            <person name="Lira-Saade R."/>
            <person name="Eguiarte L.E."/>
        </authorList>
    </citation>
    <scope>NUCLEOTIDE SEQUENCE [LARGE SCALE GENOMIC DNA]</scope>
    <source>
        <strain evidence="3">JBR-2021</strain>
    </source>
</reference>
<gene>
    <name evidence="3" type="ORF">SDJN03_01916</name>
</gene>
<feature type="domain" description="EF-hand" evidence="2">
    <location>
        <begin position="6"/>
        <end position="41"/>
    </location>
</feature>
<dbReference type="PANTHER" id="PTHR45081:SF1">
    <property type="entry name" value="EF HAND FAMILY PROTEIN, PUTATIVE, EXPRESSED-RELATED"/>
    <property type="match status" value="1"/>
</dbReference>
<evidence type="ECO:0000256" key="1">
    <source>
        <dbReference type="PROSITE-ProRule" id="PRU00339"/>
    </source>
</evidence>
<sequence length="528" mass="59629">MSTRGSRSEKVRRIFQKFDVSHDGGLNRDEMAALVVAVNPRVKFSEEQINAILDEVFRTYGDFIQGDKGLTFEGLLRTYDDGAGDVDRDFDALELELNQDDNKGILVTSEASSSSIADERALESQKKQRTAAWALSPNHGIVFDDTWKIVDDLEVLIKRLKTKQAKDGKLKADNFDAYSDAGWSRELGPSSELSEKRVFWEESGHDYATFLKELGVLRTRADRARSREEAFDGHMAIGRVLYEHQLFKEALVSFKRACELQPTDVRPHFRAGNCWYVLGKYKEAKEEFLLALEAAEAGGNQWGYLLPQIYVNLGIALEGEETFQGAVKAINERILSVLDETGSGRVDLGLFFAILAPICTGPPEKRKRVAYDALVWRPVNDGGTQIRKFDAVRYIKLLRAIYIPSQGSSEIMEVHGQTDNSVVSFTEFLVMFNDQDWGFGIMSTLLKLESGDRNRHGNHVCSVCRYPIIGSRFKEMKSHFSLCNQCYSEGKVPPSSKQEEYRFKEYGSEGEAVKDKCLCFTMQSHDDS</sequence>
<evidence type="ECO:0000313" key="4">
    <source>
        <dbReference type="Proteomes" id="UP000685013"/>
    </source>
</evidence>
<dbReference type="GO" id="GO:0005509">
    <property type="term" value="F:calcium ion binding"/>
    <property type="evidence" value="ECO:0007669"/>
    <property type="project" value="InterPro"/>
</dbReference>
<dbReference type="PROSITE" id="PS50222">
    <property type="entry name" value="EF_HAND_2"/>
    <property type="match status" value="1"/>
</dbReference>
<comment type="caution">
    <text evidence="3">The sequence shown here is derived from an EMBL/GenBank/DDBJ whole genome shotgun (WGS) entry which is preliminary data.</text>
</comment>
<evidence type="ECO:0000259" key="2">
    <source>
        <dbReference type="PROSITE" id="PS50222"/>
    </source>
</evidence>
<feature type="non-terminal residue" evidence="3">
    <location>
        <position position="1"/>
    </location>
</feature>
<dbReference type="PANTHER" id="PTHR45081">
    <property type="entry name" value="EF HAND FAMILY PROTEIN, PUTATIVE, EXPRESSED-RELATED"/>
    <property type="match status" value="1"/>
</dbReference>
<feature type="repeat" description="TPR" evidence="1">
    <location>
        <begin position="231"/>
        <end position="264"/>
    </location>
</feature>
<dbReference type="GO" id="GO:0005886">
    <property type="term" value="C:plasma membrane"/>
    <property type="evidence" value="ECO:0007669"/>
    <property type="project" value="TreeGrafter"/>
</dbReference>
<dbReference type="SMART" id="SM00028">
    <property type="entry name" value="TPR"/>
    <property type="match status" value="2"/>
</dbReference>
<keyword evidence="4" id="KW-1185">Reference proteome</keyword>